<dbReference type="AlphaFoldDB" id="A0AA43QKP7"/>
<sequence>MRAFTQGLEGELERLGGVIDDAGISIHEFEMAEDNESIITVNVISTFILALLLRPILRASAPSHQTTPRISLVTSAVPTRHNSVPLSLQ</sequence>
<comment type="caution">
    <text evidence="1">The sequence shown here is derived from an EMBL/GenBank/DDBJ whole genome shotgun (WGS) entry which is preliminary data.</text>
</comment>
<proteinExistence type="predicted"/>
<reference evidence="1" key="1">
    <citation type="journal article" date="2023" name="Genome Biol. Evol.">
        <title>First Whole Genome Sequence and Flow Cytometry Genome Size Data for the Lichen-Forming Fungus Ramalina farinacea (Ascomycota).</title>
        <authorList>
            <person name="Llewellyn T."/>
            <person name="Mian S."/>
            <person name="Hill R."/>
            <person name="Leitch I.J."/>
            <person name="Gaya E."/>
        </authorList>
    </citation>
    <scope>NUCLEOTIDE SEQUENCE</scope>
    <source>
        <strain evidence="1">LIQ254RAFAR</strain>
    </source>
</reference>
<accession>A0AA43QKP7</accession>
<dbReference type="Gene3D" id="3.40.50.720">
    <property type="entry name" value="NAD(P)-binding Rossmann-like Domain"/>
    <property type="match status" value="1"/>
</dbReference>
<evidence type="ECO:0000313" key="1">
    <source>
        <dbReference type="EMBL" id="MDI1486701.1"/>
    </source>
</evidence>
<organism evidence="1 2">
    <name type="scientific">Ramalina farinacea</name>
    <dbReference type="NCBI Taxonomy" id="258253"/>
    <lineage>
        <taxon>Eukaryota</taxon>
        <taxon>Fungi</taxon>
        <taxon>Dikarya</taxon>
        <taxon>Ascomycota</taxon>
        <taxon>Pezizomycotina</taxon>
        <taxon>Lecanoromycetes</taxon>
        <taxon>OSLEUM clade</taxon>
        <taxon>Lecanoromycetidae</taxon>
        <taxon>Lecanorales</taxon>
        <taxon>Lecanorineae</taxon>
        <taxon>Ramalinaceae</taxon>
        <taxon>Ramalina</taxon>
    </lineage>
</organism>
<gene>
    <name evidence="1" type="ORF">OHK93_005961</name>
</gene>
<evidence type="ECO:0000313" key="2">
    <source>
        <dbReference type="Proteomes" id="UP001161017"/>
    </source>
</evidence>
<dbReference type="Proteomes" id="UP001161017">
    <property type="component" value="Unassembled WGS sequence"/>
</dbReference>
<dbReference type="InterPro" id="IPR036291">
    <property type="entry name" value="NAD(P)-bd_dom_sf"/>
</dbReference>
<dbReference type="EMBL" id="JAPUFD010000004">
    <property type="protein sequence ID" value="MDI1486701.1"/>
    <property type="molecule type" value="Genomic_DNA"/>
</dbReference>
<keyword evidence="2" id="KW-1185">Reference proteome</keyword>
<dbReference type="SUPFAM" id="SSF51735">
    <property type="entry name" value="NAD(P)-binding Rossmann-fold domains"/>
    <property type="match status" value="1"/>
</dbReference>
<name>A0AA43QKP7_9LECA</name>
<protein>
    <submittedName>
        <fullName evidence="1">Uncharacterized protein</fullName>
    </submittedName>
</protein>